<evidence type="ECO:0000313" key="2">
    <source>
        <dbReference type="Proteomes" id="UP000507470"/>
    </source>
</evidence>
<name>A0A6J8DCI3_MYTCO</name>
<evidence type="ECO:0000313" key="1">
    <source>
        <dbReference type="EMBL" id="CAC5406378.1"/>
    </source>
</evidence>
<dbReference type="Gene3D" id="3.30.420.10">
    <property type="entry name" value="Ribonuclease H-like superfamily/Ribonuclease H"/>
    <property type="match status" value="1"/>
</dbReference>
<gene>
    <name evidence="1" type="ORF">MCOR_39957</name>
</gene>
<dbReference type="InterPro" id="IPR012337">
    <property type="entry name" value="RNaseH-like_sf"/>
</dbReference>
<sequence length="210" mass="24221">MINTIDDKIPSEKYNINMINVNQHENGRCYAVLRQNVVQHITQIAAIERETGSQFSYYVIPKTPISPEAEEITGIVWDGTNLRIEGKVVTAEQISKAISNFFVWLQKFENAVLVAYYGKKFYYRFLSKVNSNANQYSQDEVLSCVLHFEKTPNRKVVRFVNTFHNGLNNPNEQPSLAFSFNHNMDGVDVNYMMCGIYEEKRKIKSCGKEL</sequence>
<proteinExistence type="predicted"/>
<keyword evidence="2" id="KW-1185">Reference proteome</keyword>
<dbReference type="Proteomes" id="UP000507470">
    <property type="component" value="Unassembled WGS sequence"/>
</dbReference>
<protein>
    <submittedName>
        <fullName evidence="1">Uncharacterized protein</fullName>
    </submittedName>
</protein>
<dbReference type="EMBL" id="CACVKT020007207">
    <property type="protein sequence ID" value="CAC5406378.1"/>
    <property type="molecule type" value="Genomic_DNA"/>
</dbReference>
<dbReference type="GO" id="GO:0003676">
    <property type="term" value="F:nucleic acid binding"/>
    <property type="evidence" value="ECO:0007669"/>
    <property type="project" value="InterPro"/>
</dbReference>
<accession>A0A6J8DCI3</accession>
<organism evidence="1 2">
    <name type="scientific">Mytilus coruscus</name>
    <name type="common">Sea mussel</name>
    <dbReference type="NCBI Taxonomy" id="42192"/>
    <lineage>
        <taxon>Eukaryota</taxon>
        <taxon>Metazoa</taxon>
        <taxon>Spiralia</taxon>
        <taxon>Lophotrochozoa</taxon>
        <taxon>Mollusca</taxon>
        <taxon>Bivalvia</taxon>
        <taxon>Autobranchia</taxon>
        <taxon>Pteriomorphia</taxon>
        <taxon>Mytilida</taxon>
        <taxon>Mytiloidea</taxon>
        <taxon>Mytilidae</taxon>
        <taxon>Mytilinae</taxon>
        <taxon>Mytilus</taxon>
    </lineage>
</organism>
<dbReference type="AlphaFoldDB" id="A0A6J8DCI3"/>
<dbReference type="OrthoDB" id="6137214at2759"/>
<dbReference type="SUPFAM" id="SSF53098">
    <property type="entry name" value="Ribonuclease H-like"/>
    <property type="match status" value="1"/>
</dbReference>
<reference evidence="1 2" key="1">
    <citation type="submission" date="2020-06" db="EMBL/GenBank/DDBJ databases">
        <authorList>
            <person name="Li R."/>
            <person name="Bekaert M."/>
        </authorList>
    </citation>
    <scope>NUCLEOTIDE SEQUENCE [LARGE SCALE GENOMIC DNA]</scope>
    <source>
        <strain evidence="2">wild</strain>
    </source>
</reference>
<dbReference type="InterPro" id="IPR036397">
    <property type="entry name" value="RNaseH_sf"/>
</dbReference>